<evidence type="ECO:0000313" key="3">
    <source>
        <dbReference type="Proteomes" id="UP001523369"/>
    </source>
</evidence>
<evidence type="ECO:0000313" key="2">
    <source>
        <dbReference type="EMBL" id="MCO8274096.1"/>
    </source>
</evidence>
<name>A0ABT1DTC0_9ACTN</name>
<organism evidence="2 3">
    <name type="scientific">Paractinoplanes aksuensis</name>
    <dbReference type="NCBI Taxonomy" id="2939490"/>
    <lineage>
        <taxon>Bacteria</taxon>
        <taxon>Bacillati</taxon>
        <taxon>Actinomycetota</taxon>
        <taxon>Actinomycetes</taxon>
        <taxon>Micromonosporales</taxon>
        <taxon>Micromonosporaceae</taxon>
        <taxon>Paractinoplanes</taxon>
    </lineage>
</organism>
<proteinExistence type="predicted"/>
<dbReference type="PROSITE" id="PS51257">
    <property type="entry name" value="PROKAR_LIPOPROTEIN"/>
    <property type="match status" value="1"/>
</dbReference>
<keyword evidence="1" id="KW-0732">Signal</keyword>
<protein>
    <submittedName>
        <fullName evidence="2">Uncharacterized protein</fullName>
    </submittedName>
</protein>
<dbReference type="EMBL" id="JAMYJR010000028">
    <property type="protein sequence ID" value="MCO8274096.1"/>
    <property type="molecule type" value="Genomic_DNA"/>
</dbReference>
<evidence type="ECO:0000256" key="1">
    <source>
        <dbReference type="SAM" id="SignalP"/>
    </source>
</evidence>
<accession>A0ABT1DTC0</accession>
<reference evidence="2 3" key="1">
    <citation type="submission" date="2022-06" db="EMBL/GenBank/DDBJ databases">
        <title>New Species of the Genus Actinoplanes, ActinopZanes ferrugineus.</title>
        <authorList>
            <person name="Ding P."/>
        </authorList>
    </citation>
    <scope>NUCLEOTIDE SEQUENCE [LARGE SCALE GENOMIC DNA]</scope>
    <source>
        <strain evidence="2 3">TRM88003</strain>
    </source>
</reference>
<feature type="signal peptide" evidence="1">
    <location>
        <begin position="1"/>
        <end position="21"/>
    </location>
</feature>
<feature type="chain" id="PRO_5045877959" evidence="1">
    <location>
        <begin position="22"/>
        <end position="184"/>
    </location>
</feature>
<sequence>MRTKLALAFVFVLAGCSSAPSEDTPSVVSLQTPGSAPVSVAPAAPVIRPDTTAAEVRRMQQPWMKCLKENKVPMRTAEDGLLDISASGNTNETNGRIIAETDRKVVAACGKLKPVLAPELDEDKNPYWADDDNNYHLCLVAAGQDFVKRNGEWRPGPTWYTDPQEPDEALELRCQAEAFDGKKG</sequence>
<comment type="caution">
    <text evidence="2">The sequence shown here is derived from an EMBL/GenBank/DDBJ whole genome shotgun (WGS) entry which is preliminary data.</text>
</comment>
<dbReference type="Proteomes" id="UP001523369">
    <property type="component" value="Unassembled WGS sequence"/>
</dbReference>
<gene>
    <name evidence="2" type="ORF">M1L60_26195</name>
</gene>
<dbReference type="RefSeq" id="WP_253240170.1">
    <property type="nucleotide sequence ID" value="NZ_JAMYJR010000028.1"/>
</dbReference>
<keyword evidence="3" id="KW-1185">Reference proteome</keyword>